<organism evidence="2 3">
    <name type="scientific">Halosimplex litoreum</name>
    <dbReference type="NCBI Taxonomy" id="1198301"/>
    <lineage>
        <taxon>Archaea</taxon>
        <taxon>Methanobacteriati</taxon>
        <taxon>Methanobacteriota</taxon>
        <taxon>Stenosarchaea group</taxon>
        <taxon>Halobacteria</taxon>
        <taxon>Halobacteriales</taxon>
        <taxon>Haloarculaceae</taxon>
        <taxon>Halosimplex</taxon>
    </lineage>
</organism>
<reference evidence="2 3" key="1">
    <citation type="submission" date="2020-12" db="EMBL/GenBank/DDBJ databases">
        <title>Halosimplex halophilum sp. nov. and Halosimplex salinum sp. nov., two new members of the genus Halosimplex.</title>
        <authorList>
            <person name="Cui H.L."/>
        </authorList>
    </citation>
    <scope>NUCLEOTIDE SEQUENCE [LARGE SCALE GENOMIC DNA]</scope>
    <source>
        <strain evidence="2 3">YGH94</strain>
    </source>
</reference>
<evidence type="ECO:0008006" key="4">
    <source>
        <dbReference type="Google" id="ProtNLM"/>
    </source>
</evidence>
<dbReference type="SUPFAM" id="SSF51905">
    <property type="entry name" value="FAD/NAD(P)-binding domain"/>
    <property type="match status" value="1"/>
</dbReference>
<accession>A0A7T3G0T6</accession>
<evidence type="ECO:0000313" key="2">
    <source>
        <dbReference type="EMBL" id="QPV64231.1"/>
    </source>
</evidence>
<dbReference type="KEGG" id="hlt:I7X12_06315"/>
<proteinExistence type="predicted"/>
<sequence length="468" mass="50787">MGADEPEFDRGVTLFEQVREYLEWYPTADVDALVVGGGVQGLVLLDELVGRGYAAALVSNRPLGAGQTFDWPGVLAKGYLNPDRGRRAAVDERWLPFAEDARVPVEGGEWYVASTDYPYRHLTDQWDEAGYEYDERGVEGLHDVYREGTVFAKGSGEHVAAVDEYVIDREALVRTLAADHAERIVVGDVIDAAFAGADSAGQPALERLTVETRRGLTLRVDPDYLVAATGTGTHRFVDSLVGGESFREAGGDADAVRSSLAPVTYRNQLVLAVRGPAEHLPAVGAYLPHKGMTVVPRRHRHREANYVTWYVTNDTAAEDVDPEDTTDEAMGTLDPEKVEVGYNKLFELVPAVKERAAGEADLSFYAYATLQQRVDDEAVPHAEPLGGLENVGVALPSCAAGVWRATDDALGYVAEAVDPSGPADGVPTGGDPPYGQLADDRPGARWLDWKALGVRYPRVQNRPDAVER</sequence>
<name>A0A7T3G0T6_9EURY</name>
<keyword evidence="3" id="KW-1185">Reference proteome</keyword>
<protein>
    <recommendedName>
        <fullName evidence="4">Glycine/D-amino acid oxidase</fullName>
    </recommendedName>
</protein>
<dbReference type="EMBL" id="CP065856">
    <property type="protein sequence ID" value="QPV64231.1"/>
    <property type="molecule type" value="Genomic_DNA"/>
</dbReference>
<evidence type="ECO:0000313" key="3">
    <source>
        <dbReference type="Proteomes" id="UP000595001"/>
    </source>
</evidence>
<feature type="region of interest" description="Disordered" evidence="1">
    <location>
        <begin position="418"/>
        <end position="440"/>
    </location>
</feature>
<dbReference type="InterPro" id="IPR036188">
    <property type="entry name" value="FAD/NAD-bd_sf"/>
</dbReference>
<gene>
    <name evidence="2" type="ORF">I7X12_06315</name>
</gene>
<dbReference type="AlphaFoldDB" id="A0A7T3G0T6"/>
<dbReference type="RefSeq" id="WP_198063004.1">
    <property type="nucleotide sequence ID" value="NZ_CP065856.1"/>
</dbReference>
<dbReference type="Proteomes" id="UP000595001">
    <property type="component" value="Chromosome"/>
</dbReference>
<evidence type="ECO:0000256" key="1">
    <source>
        <dbReference type="SAM" id="MobiDB-lite"/>
    </source>
</evidence>
<dbReference type="OrthoDB" id="234263at2157"/>
<dbReference type="GeneID" id="60588090"/>